<dbReference type="PRINTS" id="PR00081">
    <property type="entry name" value="GDHRDH"/>
</dbReference>
<dbReference type="NCBIfam" id="NF005912">
    <property type="entry name" value="PRK07904.1"/>
    <property type="match status" value="1"/>
</dbReference>
<proteinExistence type="inferred from homology"/>
<dbReference type="PANTHER" id="PTHR43669:SF6">
    <property type="entry name" value="DECAPRENYLPHOSPHORYL-2-KETO-BETA-D-ERYTHRO-PENTOSE REDUCTASE"/>
    <property type="match status" value="1"/>
</dbReference>
<evidence type="ECO:0000313" key="3">
    <source>
        <dbReference type="EMBL" id="MBR7825197.1"/>
    </source>
</evidence>
<gene>
    <name evidence="3" type="ORF">KDK95_02685</name>
</gene>
<dbReference type="Pfam" id="PF00106">
    <property type="entry name" value="adh_short"/>
    <property type="match status" value="1"/>
</dbReference>
<protein>
    <submittedName>
        <fullName evidence="3">Decaprenylphospho-beta-D-erythro-pentofuranosid-2-ulose 2-reductase</fullName>
        <ecNumber evidence="3">1.1.1.333</ecNumber>
    </submittedName>
</protein>
<dbReference type="Gene3D" id="3.40.50.720">
    <property type="entry name" value="NAD(P)-binding Rossmann-like Domain"/>
    <property type="match status" value="1"/>
</dbReference>
<comment type="similarity">
    <text evidence="1">Belongs to the short-chain dehydrogenases/reductases (SDR) family.</text>
</comment>
<dbReference type="SUPFAM" id="SSF51735">
    <property type="entry name" value="NAD(P)-binding Rossmann-fold domains"/>
    <property type="match status" value="1"/>
</dbReference>
<dbReference type="InterPro" id="IPR020904">
    <property type="entry name" value="Sc_DH/Rdtase_CS"/>
</dbReference>
<evidence type="ECO:0000313" key="4">
    <source>
        <dbReference type="Proteomes" id="UP000676325"/>
    </source>
</evidence>
<name>A0A941E679_9ACTN</name>
<dbReference type="GO" id="GO:0016491">
    <property type="term" value="F:oxidoreductase activity"/>
    <property type="evidence" value="ECO:0007669"/>
    <property type="project" value="UniProtKB-KW"/>
</dbReference>
<comment type="caution">
    <text evidence="3">The sequence shown here is derived from an EMBL/GenBank/DDBJ whole genome shotgun (WGS) entry which is preliminary data.</text>
</comment>
<evidence type="ECO:0000256" key="1">
    <source>
        <dbReference type="ARBA" id="ARBA00006484"/>
    </source>
</evidence>
<keyword evidence="4" id="KW-1185">Reference proteome</keyword>
<dbReference type="PANTHER" id="PTHR43669">
    <property type="entry name" value="5-KETO-D-GLUCONATE 5-REDUCTASE"/>
    <property type="match status" value="1"/>
</dbReference>
<dbReference type="RefSeq" id="WP_212516355.1">
    <property type="nucleotide sequence ID" value="NZ_JAGSOH010000004.1"/>
</dbReference>
<dbReference type="InterPro" id="IPR036291">
    <property type="entry name" value="NAD(P)-bd_dom_sf"/>
</dbReference>
<dbReference type="Proteomes" id="UP000676325">
    <property type="component" value="Unassembled WGS sequence"/>
</dbReference>
<dbReference type="EMBL" id="JAGSOH010000004">
    <property type="protein sequence ID" value="MBR7825197.1"/>
    <property type="molecule type" value="Genomic_DNA"/>
</dbReference>
<evidence type="ECO:0000256" key="2">
    <source>
        <dbReference type="ARBA" id="ARBA00023002"/>
    </source>
</evidence>
<reference evidence="3" key="1">
    <citation type="submission" date="2021-04" db="EMBL/GenBank/DDBJ databases">
        <title>Genome based classification of Actinospica acidithermotolerans sp. nov., an actinobacterium isolated from an Indonesian hot spring.</title>
        <authorList>
            <person name="Kusuma A.B."/>
            <person name="Putra K.E."/>
            <person name="Nafisah S."/>
            <person name="Loh J."/>
            <person name="Nouioui I."/>
            <person name="Goodfellow M."/>
        </authorList>
    </citation>
    <scope>NUCLEOTIDE SEQUENCE</scope>
    <source>
        <strain evidence="3">MGRD01-02</strain>
    </source>
</reference>
<keyword evidence="2 3" id="KW-0560">Oxidoreductase</keyword>
<accession>A0A941E679</accession>
<sequence length="254" mass="27018">MKDSLGSVQSLLVLGGSSDIAVATARKLAQDKTKRIILAARPSERLDAAVTLLRSHGADVRTVDFDALDFSSHEKVLAPLFEEGDIDVVLLAFGVLGEQARDERDPLSAAQVVQTNYVGAVTSSLVCAEALRKQGHGSLVVLSSVAAERARKANFIYGSSKAGLDAFAQGLGDSLEGTGVHVMIVRPSFVETKMTTGRPKAPMSTTAEAVADGIVEGLRRNAEMIWVPAPVRFAMSAVRHLPRPVFRKVAEKQG</sequence>
<dbReference type="AlphaFoldDB" id="A0A941E679"/>
<dbReference type="PROSITE" id="PS00061">
    <property type="entry name" value="ADH_SHORT"/>
    <property type="match status" value="1"/>
</dbReference>
<organism evidence="3 4">
    <name type="scientific">Actinospica acidithermotolerans</name>
    <dbReference type="NCBI Taxonomy" id="2828514"/>
    <lineage>
        <taxon>Bacteria</taxon>
        <taxon>Bacillati</taxon>
        <taxon>Actinomycetota</taxon>
        <taxon>Actinomycetes</taxon>
        <taxon>Catenulisporales</taxon>
        <taxon>Actinospicaceae</taxon>
        <taxon>Actinospica</taxon>
    </lineage>
</organism>
<dbReference type="InterPro" id="IPR002347">
    <property type="entry name" value="SDR_fam"/>
</dbReference>
<dbReference type="EC" id="1.1.1.333" evidence="3"/>